<dbReference type="InterPro" id="IPR002058">
    <property type="entry name" value="PAP_assoc"/>
</dbReference>
<accession>A0A9P0BD52</accession>
<gene>
    <name evidence="8" type="ORF">MELIAE_LOCUS10521</name>
</gene>
<evidence type="ECO:0000256" key="2">
    <source>
        <dbReference type="ARBA" id="ARBA00001946"/>
    </source>
</evidence>
<sequence>MEQISTTNCQSDLDKLQNFSEWFNSVYRKSILSNIPNNKEEQIYLLLHLKKSIKLAVNELSFSNEPYKFTCKECNKIVTIESNKDFWTKFQDHEHLEVRLSKCFSSLQEINKMEKNNPSCSQDNPNPNQNALNEITKKLSNACISSKNEDIINSETNGLSSSHNNDSDDGSSSESSFKFNFPLKYEDLVETVLYPHSLMNDVRKIDNLKEFTIQKANKHRAVCLLCPCEIMSTKSISKKGIIDHVFGQRHLRSASNPTNVDALIKYHNVFLNMETSYQCHQVYFFPDMNNLKCILCNVFIKYHAAQSHIDSDTHKNKVLSLFEKGFDFNLLTNQIHGYGIKLEEIIKKVPPVNAVKSQGKRQRERADSSADKEVVHSIIKAVDNVNPDNILTLLPNRFKGHKDFLKLQQNKLQCVPCKVTITKSIDLIKQHIQSSIHLQNSKHQVVSYKYFCEICNDKFSSEVQWEKHFVGPNRHGNIGESRRSKVIEYECTTCSTVIFGDELSLTRHLSVSPKQAIKEVKLNEKLKTIFANRDCLKQYCKELTAEANEVVENTDRNNKCCRAIEDLLSVTFQDCKAHPFGSRISGLGNHDSDLDVFLDTGGMYNGDKCQDATDQVKFVKEAEKIFRKSNKIFKKIQCVPTARTPIIKLFHVATELDCDISFRHGLSVENTKFLRFCMLAQPISQTLTLILKQWSCLSGFNDNISTYALAMMVMFFLQTKKMLPSVAKIRETNKGPHAVIDGWETINYSVPFEHFHVPYNDDITDLLNEFFTYYFNFDYNILVICPLLGRTISKKYFVENEGQYLPNEMKSYKDKQKLDNAEEFRANSPICIQDPFDLSHNLTKACSFSILEKFRKYCELSVKHLSKI</sequence>
<evidence type="ECO:0000256" key="3">
    <source>
        <dbReference type="ARBA" id="ARBA00022679"/>
    </source>
</evidence>
<dbReference type="Pfam" id="PF03828">
    <property type="entry name" value="PAP_assoc"/>
    <property type="match status" value="1"/>
</dbReference>
<dbReference type="GO" id="GO:1990817">
    <property type="term" value="F:poly(A) RNA polymerase activity"/>
    <property type="evidence" value="ECO:0007669"/>
    <property type="project" value="UniProtKB-ARBA"/>
</dbReference>
<dbReference type="SUPFAM" id="SSF81631">
    <property type="entry name" value="PAP/OAS1 substrate-binding domain"/>
    <property type="match status" value="1"/>
</dbReference>
<organism evidence="8 9">
    <name type="scientific">Brassicogethes aeneus</name>
    <name type="common">Rape pollen beetle</name>
    <name type="synonym">Meligethes aeneus</name>
    <dbReference type="NCBI Taxonomy" id="1431903"/>
    <lineage>
        <taxon>Eukaryota</taxon>
        <taxon>Metazoa</taxon>
        <taxon>Ecdysozoa</taxon>
        <taxon>Arthropoda</taxon>
        <taxon>Hexapoda</taxon>
        <taxon>Insecta</taxon>
        <taxon>Pterygota</taxon>
        <taxon>Neoptera</taxon>
        <taxon>Endopterygota</taxon>
        <taxon>Coleoptera</taxon>
        <taxon>Polyphaga</taxon>
        <taxon>Cucujiformia</taxon>
        <taxon>Nitidulidae</taxon>
        <taxon>Meligethinae</taxon>
        <taxon>Brassicogethes</taxon>
    </lineage>
</organism>
<evidence type="ECO:0000259" key="6">
    <source>
        <dbReference type="SMART" id="SM00355"/>
    </source>
</evidence>
<dbReference type="OrthoDB" id="407432at2759"/>
<dbReference type="InterPro" id="IPR043519">
    <property type="entry name" value="NT_sf"/>
</dbReference>
<keyword evidence="4" id="KW-0479">Metal-binding</keyword>
<feature type="domain" description="U1-type" evidence="7">
    <location>
        <begin position="409"/>
        <end position="444"/>
    </location>
</feature>
<dbReference type="CDD" id="cd05402">
    <property type="entry name" value="NT_PAP_TUTase"/>
    <property type="match status" value="1"/>
</dbReference>
<evidence type="ECO:0000259" key="7">
    <source>
        <dbReference type="SMART" id="SM00451"/>
    </source>
</evidence>
<dbReference type="PANTHER" id="PTHR12271">
    <property type="entry name" value="POLY A POLYMERASE CID PAP -RELATED"/>
    <property type="match status" value="1"/>
</dbReference>
<feature type="domain" description="U1-type" evidence="7">
    <location>
        <begin position="288"/>
        <end position="321"/>
    </location>
</feature>
<name>A0A9P0BD52_BRAAE</name>
<dbReference type="Gene3D" id="1.10.1410.10">
    <property type="match status" value="1"/>
</dbReference>
<dbReference type="Pfam" id="PF22600">
    <property type="entry name" value="MTPAP-like_central"/>
    <property type="match status" value="1"/>
</dbReference>
<dbReference type="Gene3D" id="3.30.460.10">
    <property type="entry name" value="Beta Polymerase, domain 2"/>
    <property type="match status" value="1"/>
</dbReference>
<dbReference type="InterPro" id="IPR003604">
    <property type="entry name" value="Matrin/U1-like-C_Znf_C2H2"/>
</dbReference>
<evidence type="ECO:0000256" key="1">
    <source>
        <dbReference type="ARBA" id="ARBA00001936"/>
    </source>
</evidence>
<feature type="domain" description="C2H2-type" evidence="6">
    <location>
        <begin position="489"/>
        <end position="510"/>
    </location>
</feature>
<dbReference type="PANTHER" id="PTHR12271:SF66">
    <property type="entry name" value="TERMINAL URIDYLYLTRANSFERASE TAILOR"/>
    <property type="match status" value="1"/>
</dbReference>
<dbReference type="InterPro" id="IPR013087">
    <property type="entry name" value="Znf_C2H2_type"/>
</dbReference>
<dbReference type="GO" id="GO:0031123">
    <property type="term" value="P:RNA 3'-end processing"/>
    <property type="evidence" value="ECO:0007669"/>
    <property type="project" value="TreeGrafter"/>
</dbReference>
<evidence type="ECO:0008006" key="10">
    <source>
        <dbReference type="Google" id="ProtNLM"/>
    </source>
</evidence>
<dbReference type="GO" id="GO:0050265">
    <property type="term" value="F:RNA uridylyltransferase activity"/>
    <property type="evidence" value="ECO:0007669"/>
    <property type="project" value="TreeGrafter"/>
</dbReference>
<comment type="cofactor">
    <cofactor evidence="2">
        <name>Mg(2+)</name>
        <dbReference type="ChEBI" id="CHEBI:18420"/>
    </cofactor>
</comment>
<dbReference type="SMART" id="SM00355">
    <property type="entry name" value="ZnF_C2H2"/>
    <property type="match status" value="4"/>
</dbReference>
<feature type="domain" description="U1-type" evidence="7">
    <location>
        <begin position="447"/>
        <end position="482"/>
    </location>
</feature>
<evidence type="ECO:0000313" key="8">
    <source>
        <dbReference type="EMBL" id="CAH0560829.1"/>
    </source>
</evidence>
<evidence type="ECO:0000256" key="4">
    <source>
        <dbReference type="ARBA" id="ARBA00022723"/>
    </source>
</evidence>
<protein>
    <recommendedName>
        <fullName evidence="10">C2H2-type domain-containing protein</fullName>
    </recommendedName>
</protein>
<dbReference type="GO" id="GO:0008270">
    <property type="term" value="F:zinc ion binding"/>
    <property type="evidence" value="ECO:0007669"/>
    <property type="project" value="InterPro"/>
</dbReference>
<dbReference type="SMART" id="SM00451">
    <property type="entry name" value="ZnF_U1"/>
    <property type="match status" value="3"/>
</dbReference>
<keyword evidence="3" id="KW-0808">Transferase</keyword>
<feature type="domain" description="C2H2-type" evidence="6">
    <location>
        <begin position="412"/>
        <end position="437"/>
    </location>
</feature>
<dbReference type="SUPFAM" id="SSF81301">
    <property type="entry name" value="Nucleotidyltransferase"/>
    <property type="match status" value="1"/>
</dbReference>
<dbReference type="EMBL" id="OV121138">
    <property type="protein sequence ID" value="CAH0560829.1"/>
    <property type="molecule type" value="Genomic_DNA"/>
</dbReference>
<evidence type="ECO:0000256" key="5">
    <source>
        <dbReference type="ARBA" id="ARBA00022842"/>
    </source>
</evidence>
<evidence type="ECO:0000313" key="9">
    <source>
        <dbReference type="Proteomes" id="UP001154078"/>
    </source>
</evidence>
<dbReference type="GO" id="GO:0003676">
    <property type="term" value="F:nucleic acid binding"/>
    <property type="evidence" value="ECO:0007669"/>
    <property type="project" value="InterPro"/>
</dbReference>
<keyword evidence="9" id="KW-1185">Reference proteome</keyword>
<proteinExistence type="predicted"/>
<feature type="domain" description="C2H2-type" evidence="6">
    <location>
        <begin position="450"/>
        <end position="475"/>
    </location>
</feature>
<dbReference type="AlphaFoldDB" id="A0A9P0BD52"/>
<feature type="domain" description="C2H2-type" evidence="6">
    <location>
        <begin position="291"/>
        <end position="314"/>
    </location>
</feature>
<comment type="cofactor">
    <cofactor evidence="1">
        <name>Mn(2+)</name>
        <dbReference type="ChEBI" id="CHEBI:29035"/>
    </cofactor>
</comment>
<reference evidence="8" key="1">
    <citation type="submission" date="2021-12" db="EMBL/GenBank/DDBJ databases">
        <authorList>
            <person name="King R."/>
        </authorList>
    </citation>
    <scope>NUCLEOTIDE SEQUENCE</scope>
</reference>
<keyword evidence="5" id="KW-0460">Magnesium</keyword>
<dbReference type="Proteomes" id="UP001154078">
    <property type="component" value="Chromosome 7"/>
</dbReference>
<dbReference type="InterPro" id="IPR054708">
    <property type="entry name" value="MTPAP-like_central"/>
</dbReference>